<dbReference type="InterPro" id="IPR052519">
    <property type="entry name" value="Euk-type_GlcNAc_Kinase"/>
</dbReference>
<evidence type="ECO:0000313" key="2">
    <source>
        <dbReference type="EMBL" id="QWK89056.1"/>
    </source>
</evidence>
<reference evidence="2" key="1">
    <citation type="submission" date="2021-06" db="EMBL/GenBank/DDBJ databases">
        <title>Direct submission.</title>
        <authorList>
            <person name="Lee C.-S."/>
            <person name="Jin L."/>
        </authorList>
    </citation>
    <scope>NUCLEOTIDE SEQUENCE</scope>
    <source>
        <strain evidence="2">Con5</strain>
    </source>
</reference>
<gene>
    <name evidence="2" type="ORF">KM031_09175</name>
</gene>
<feature type="domain" description="ATPase BadF/BadG/BcrA/BcrD type" evidence="1">
    <location>
        <begin position="5"/>
        <end position="243"/>
    </location>
</feature>
<dbReference type="PANTHER" id="PTHR43190">
    <property type="entry name" value="N-ACETYL-D-GLUCOSAMINE KINASE"/>
    <property type="match status" value="1"/>
</dbReference>
<dbReference type="EMBL" id="CP076361">
    <property type="protein sequence ID" value="QWK89056.1"/>
    <property type="molecule type" value="Genomic_DNA"/>
</dbReference>
<name>A0A975P559_9RHOB</name>
<evidence type="ECO:0000313" key="3">
    <source>
        <dbReference type="Proteomes" id="UP000679352"/>
    </source>
</evidence>
<protein>
    <submittedName>
        <fullName evidence="2">ATPase</fullName>
    </submittedName>
</protein>
<dbReference type="InterPro" id="IPR043129">
    <property type="entry name" value="ATPase_NBD"/>
</dbReference>
<dbReference type="Pfam" id="PF01869">
    <property type="entry name" value="BcrAD_BadFG"/>
    <property type="match status" value="1"/>
</dbReference>
<accession>A0A975P559</accession>
<dbReference type="Gene3D" id="3.30.420.40">
    <property type="match status" value="2"/>
</dbReference>
<keyword evidence="3" id="KW-1185">Reference proteome</keyword>
<dbReference type="KEGG" id="gfu:KM031_09175"/>
<dbReference type="AlphaFoldDB" id="A0A975P559"/>
<dbReference type="CDD" id="cd24082">
    <property type="entry name" value="ASKHA_NBD_GspK-like"/>
    <property type="match status" value="1"/>
</dbReference>
<dbReference type="InterPro" id="IPR002731">
    <property type="entry name" value="ATPase_BadF"/>
</dbReference>
<organism evidence="2 3">
    <name type="scientific">Gemmobacter fulvus</name>
    <dbReference type="NCBI Taxonomy" id="2840474"/>
    <lineage>
        <taxon>Bacteria</taxon>
        <taxon>Pseudomonadati</taxon>
        <taxon>Pseudomonadota</taxon>
        <taxon>Alphaproteobacteria</taxon>
        <taxon>Rhodobacterales</taxon>
        <taxon>Paracoccaceae</taxon>
        <taxon>Gemmobacter</taxon>
    </lineage>
</organism>
<sequence>MTLFLGIDGGGTGCRAAVADTQGHVLGQGMAGPANIATDVEGAAANILAATTAALAQAGTGTFTDLHAVLGLAGANVSASAARLQALLPFATTRIATDAMISAKGALQDHDGIVAAMGTGSVFAVQRQGVVRQYGGRGFVLGDEGSGAVLGRALLAEALRAADGFTEMTPLLRDVLDEMGGMEAVISFSFRARPAEFAGLAPRIVAGADAAAERIFGAAAQQVADILTHLHGNSPLPVVFLGGLGPHYAARLADRWQIRPPLGTGLDGALWLARQGGK</sequence>
<dbReference type="SUPFAM" id="SSF53067">
    <property type="entry name" value="Actin-like ATPase domain"/>
    <property type="match status" value="2"/>
</dbReference>
<dbReference type="PANTHER" id="PTHR43190:SF3">
    <property type="entry name" value="N-ACETYL-D-GLUCOSAMINE KINASE"/>
    <property type="match status" value="1"/>
</dbReference>
<dbReference type="Proteomes" id="UP000679352">
    <property type="component" value="Chromosome"/>
</dbReference>
<dbReference type="RefSeq" id="WP_215505931.1">
    <property type="nucleotide sequence ID" value="NZ_CP076361.1"/>
</dbReference>
<evidence type="ECO:0000259" key="1">
    <source>
        <dbReference type="Pfam" id="PF01869"/>
    </source>
</evidence>
<proteinExistence type="predicted"/>